<keyword evidence="3" id="KW-0732">Signal</keyword>
<evidence type="ECO:0000256" key="3">
    <source>
        <dbReference type="ARBA" id="ARBA00022729"/>
    </source>
</evidence>
<proteinExistence type="inferred from homology"/>
<dbReference type="Gene3D" id="3.10.105.10">
    <property type="entry name" value="Dipeptide-binding Protein, Domain 3"/>
    <property type="match status" value="1"/>
</dbReference>
<evidence type="ECO:0000313" key="6">
    <source>
        <dbReference type="EMBL" id="GAA0540839.1"/>
    </source>
</evidence>
<dbReference type="AlphaFoldDB" id="A0AAV3SSM0"/>
<name>A0AAV3SSM0_9EURY</name>
<dbReference type="Gene3D" id="3.40.190.10">
    <property type="entry name" value="Periplasmic binding protein-like II"/>
    <property type="match status" value="1"/>
</dbReference>
<evidence type="ECO:0000313" key="7">
    <source>
        <dbReference type="EMBL" id="MEZ3168472.1"/>
    </source>
</evidence>
<gene>
    <name evidence="7" type="ORF">ABNG02_14195</name>
    <name evidence="6" type="ORF">GCM10008994_14910</name>
</gene>
<dbReference type="Proteomes" id="UP001567571">
    <property type="component" value="Unassembled WGS sequence"/>
</dbReference>
<evidence type="ECO:0000256" key="1">
    <source>
        <dbReference type="ARBA" id="ARBA00005695"/>
    </source>
</evidence>
<dbReference type="InterPro" id="IPR039424">
    <property type="entry name" value="SBP_5"/>
</dbReference>
<feature type="domain" description="Solute-binding protein family 5" evidence="5">
    <location>
        <begin position="87"/>
        <end position="490"/>
    </location>
</feature>
<feature type="region of interest" description="Disordered" evidence="4">
    <location>
        <begin position="1"/>
        <end position="42"/>
    </location>
</feature>
<reference evidence="7 9" key="3">
    <citation type="submission" date="2024-06" db="EMBL/GenBank/DDBJ databases">
        <title>Halorubrum miltondacostae sp. nov., a potential PHA producer isolated from an inland solar saltern in Rio Maior, Portugal.</title>
        <authorList>
            <person name="Albuquerque L."/>
            <person name="Viver T."/>
            <person name="Barroso C."/>
            <person name="Claudino R."/>
            <person name="Galvan M."/>
            <person name="Simoes G."/>
            <person name="Lobo Da Cunha A."/>
            <person name="Egas C."/>
        </authorList>
    </citation>
    <scope>NUCLEOTIDE SEQUENCE [LARGE SCALE GENOMIC DNA]</scope>
    <source>
        <strain evidence="7 9">DSM 18646</strain>
    </source>
</reference>
<dbReference type="PANTHER" id="PTHR30290:SF9">
    <property type="entry name" value="OLIGOPEPTIDE-BINDING PROTEIN APPA"/>
    <property type="match status" value="1"/>
</dbReference>
<protein>
    <submittedName>
        <fullName evidence="7">ABC transporter substrate-binding protein</fullName>
    </submittedName>
</protein>
<dbReference type="Proteomes" id="UP001501425">
    <property type="component" value="Unassembled WGS sequence"/>
</dbReference>
<dbReference type="CDD" id="cd00995">
    <property type="entry name" value="PBP2_NikA_DppA_OppA_like"/>
    <property type="match status" value="1"/>
</dbReference>
<keyword evidence="9" id="KW-1185">Reference proteome</keyword>
<evidence type="ECO:0000313" key="9">
    <source>
        <dbReference type="Proteomes" id="UP001567571"/>
    </source>
</evidence>
<evidence type="ECO:0000313" key="8">
    <source>
        <dbReference type="Proteomes" id="UP001501425"/>
    </source>
</evidence>
<organism evidence="6 8">
    <name type="scientific">Halorubrum ejinorense</name>
    <dbReference type="NCBI Taxonomy" id="425309"/>
    <lineage>
        <taxon>Archaea</taxon>
        <taxon>Methanobacteriati</taxon>
        <taxon>Methanobacteriota</taxon>
        <taxon>Stenosarchaea group</taxon>
        <taxon>Halobacteria</taxon>
        <taxon>Halobacteriales</taxon>
        <taxon>Haloferacaceae</taxon>
        <taxon>Halorubrum</taxon>
    </lineage>
</organism>
<keyword evidence="2" id="KW-0813">Transport</keyword>
<comment type="similarity">
    <text evidence="1">Belongs to the bacterial solute-binding protein 5 family.</text>
</comment>
<dbReference type="RefSeq" id="WP_343777958.1">
    <property type="nucleotide sequence ID" value="NZ_BAAADQ010000006.1"/>
</dbReference>
<dbReference type="PANTHER" id="PTHR30290">
    <property type="entry name" value="PERIPLASMIC BINDING COMPONENT OF ABC TRANSPORTER"/>
    <property type="match status" value="1"/>
</dbReference>
<feature type="compositionally biased region" description="Acidic residues" evidence="4">
    <location>
        <begin position="11"/>
        <end position="40"/>
    </location>
</feature>
<dbReference type="SUPFAM" id="SSF53850">
    <property type="entry name" value="Periplasmic binding protein-like II"/>
    <property type="match status" value="1"/>
</dbReference>
<evidence type="ECO:0000259" key="5">
    <source>
        <dbReference type="Pfam" id="PF00496"/>
    </source>
</evidence>
<reference evidence="6" key="2">
    <citation type="submission" date="2023-12" db="EMBL/GenBank/DDBJ databases">
        <authorList>
            <person name="Sun Q."/>
            <person name="Inoue M."/>
        </authorList>
    </citation>
    <scope>NUCLEOTIDE SEQUENCE</scope>
    <source>
        <strain evidence="6">JCM 14265</strain>
    </source>
</reference>
<accession>A0AAV3SSM0</accession>
<dbReference type="GO" id="GO:0015833">
    <property type="term" value="P:peptide transport"/>
    <property type="evidence" value="ECO:0007669"/>
    <property type="project" value="TreeGrafter"/>
</dbReference>
<sequence>MTAVAGCSGGSEEDVPDELDDGENTSDTGSDDETDDESDSNTEKTLRLLNASVNTFDPPANVLSSANEVIFQIFDVLIGKPEGKSGVVEQLATGYEISDDGLTYTFSLSEDAVAHDGRSIGAEDVVYSWERIAASEDSSSAFLLLSDLGIAHETNDDGEYVPGSMAVEAVDDTTVEVTLSSPYYAALDIMADATFAVLPEGIVGDIDGYDGEMEYQEFTAAPLGTGPFEFDSWTSGEEMAVTAFDDYHGEGATVDRVHWQVIEDSNAQYNYAMNRNVDAFSIPTAQYDPDLATVNETRDNGLQVGEYGPIQNGDMVDYLRISGLSTQFMLFNNDQVIKPARKAVAWVMNHEDIANSAYKGRVEPGYHMTPATLFPGGPEAAEEHARENYPYGYNESSIEEARRIMEDAGYSDDNPYEFEILNVEDTTYEQISNDLRDRLSAAHIEVSISTAPFSTLLDREFAGNRPAGLGEWGMSWADPLNVLALLYPPNTRSTDNEGVTGNPLVALNWVDTDASQTARDAWDTMQENSTRDDEARERWEEALIRMEEANWEDCAMINYAYPAAERFSYDWVDMPEFGELGALSVYTGVDIDTDAQP</sequence>
<evidence type="ECO:0000256" key="4">
    <source>
        <dbReference type="SAM" id="MobiDB-lite"/>
    </source>
</evidence>
<evidence type="ECO:0000256" key="2">
    <source>
        <dbReference type="ARBA" id="ARBA00022448"/>
    </source>
</evidence>
<dbReference type="EMBL" id="JBEDNW010000008">
    <property type="protein sequence ID" value="MEZ3168472.1"/>
    <property type="molecule type" value="Genomic_DNA"/>
</dbReference>
<dbReference type="Pfam" id="PF00496">
    <property type="entry name" value="SBP_bac_5"/>
    <property type="match status" value="1"/>
</dbReference>
<dbReference type="GO" id="GO:1904680">
    <property type="term" value="F:peptide transmembrane transporter activity"/>
    <property type="evidence" value="ECO:0007669"/>
    <property type="project" value="TreeGrafter"/>
</dbReference>
<dbReference type="InterPro" id="IPR000914">
    <property type="entry name" value="SBP_5_dom"/>
</dbReference>
<reference evidence="6" key="1">
    <citation type="journal article" date="2014" name="Int. J. Syst. Evol. Microbiol.">
        <title>Complete genome sequence of Corynebacterium casei LMG S-19264T (=DSM 44701T), isolated from a smear-ripened cheese.</title>
        <authorList>
            <consortium name="US DOE Joint Genome Institute (JGI-PGF)"/>
            <person name="Walter F."/>
            <person name="Albersmeier A."/>
            <person name="Kalinowski J."/>
            <person name="Ruckert C."/>
        </authorList>
    </citation>
    <scope>NUCLEOTIDE SEQUENCE</scope>
    <source>
        <strain evidence="6">JCM 14265</strain>
    </source>
</reference>
<comment type="caution">
    <text evidence="6">The sequence shown here is derived from an EMBL/GenBank/DDBJ whole genome shotgun (WGS) entry which is preliminary data.</text>
</comment>
<dbReference type="EMBL" id="BAAADQ010000006">
    <property type="protein sequence ID" value="GAA0540839.1"/>
    <property type="molecule type" value="Genomic_DNA"/>
</dbReference>